<protein>
    <recommendedName>
        <fullName evidence="5">Cytochrome P450</fullName>
    </recommendedName>
</protein>
<dbReference type="GO" id="GO:0005506">
    <property type="term" value="F:iron ion binding"/>
    <property type="evidence" value="ECO:0007669"/>
    <property type="project" value="InterPro"/>
</dbReference>
<evidence type="ECO:0000256" key="1">
    <source>
        <dbReference type="ARBA" id="ARBA00010617"/>
    </source>
</evidence>
<dbReference type="InterPro" id="IPR036396">
    <property type="entry name" value="Cyt_P450_sf"/>
</dbReference>
<dbReference type="GO" id="GO:0016705">
    <property type="term" value="F:oxidoreductase activity, acting on paired donors, with incorporation or reduction of molecular oxygen"/>
    <property type="evidence" value="ECO:0007669"/>
    <property type="project" value="InterPro"/>
</dbReference>
<evidence type="ECO:0008006" key="5">
    <source>
        <dbReference type="Google" id="ProtNLM"/>
    </source>
</evidence>
<dbReference type="GO" id="GO:0020037">
    <property type="term" value="F:heme binding"/>
    <property type="evidence" value="ECO:0007669"/>
    <property type="project" value="InterPro"/>
</dbReference>
<evidence type="ECO:0000313" key="3">
    <source>
        <dbReference type="EMBL" id="MBB4932739.1"/>
    </source>
</evidence>
<dbReference type="SUPFAM" id="SSF48264">
    <property type="entry name" value="Cytochrome P450"/>
    <property type="match status" value="1"/>
</dbReference>
<dbReference type="GO" id="GO:0004497">
    <property type="term" value="F:monooxygenase activity"/>
    <property type="evidence" value="ECO:0007669"/>
    <property type="project" value="UniProtKB-KW"/>
</dbReference>
<organism evidence="3 4">
    <name type="scientific">Lipingzhangella halophila</name>
    <dbReference type="NCBI Taxonomy" id="1783352"/>
    <lineage>
        <taxon>Bacteria</taxon>
        <taxon>Bacillati</taxon>
        <taxon>Actinomycetota</taxon>
        <taxon>Actinomycetes</taxon>
        <taxon>Streptosporangiales</taxon>
        <taxon>Nocardiopsidaceae</taxon>
        <taxon>Lipingzhangella</taxon>
    </lineage>
</organism>
<proteinExistence type="inferred from homology"/>
<keyword evidence="4" id="KW-1185">Reference proteome</keyword>
<dbReference type="AlphaFoldDB" id="A0A7W7RIR7"/>
<reference evidence="3 4" key="1">
    <citation type="submission" date="2020-08" db="EMBL/GenBank/DDBJ databases">
        <title>Sequencing the genomes of 1000 actinobacteria strains.</title>
        <authorList>
            <person name="Klenk H.-P."/>
        </authorList>
    </citation>
    <scope>NUCLEOTIDE SEQUENCE [LARGE SCALE GENOMIC DNA]</scope>
    <source>
        <strain evidence="3 4">DSM 102030</strain>
    </source>
</reference>
<dbReference type="InterPro" id="IPR017972">
    <property type="entry name" value="Cyt_P450_CS"/>
</dbReference>
<keyword evidence="2" id="KW-0503">Monooxygenase</keyword>
<dbReference type="Pfam" id="PF00067">
    <property type="entry name" value="p450"/>
    <property type="match status" value="1"/>
</dbReference>
<dbReference type="PANTHER" id="PTHR46696:SF1">
    <property type="entry name" value="CYTOCHROME P450 YJIB-RELATED"/>
    <property type="match status" value="1"/>
</dbReference>
<name>A0A7W7RIR7_9ACTN</name>
<sequence length="401" mass="43992">MALDQELSPAHSTRSADWVRLDDLHDDPYPVYARLRDEAPVAWVPAANRYLVTRYANVHHVDNDPETFSADETGSLMKRVMGHSLLRKDGASHARERKAAGVPLRPKAVKETWTPLFRRNAERLLVEMRDAGEAELVSQFAAPYAAANLRDIIGLPEVSPEDLTAWSQAMMDGTGNYADDPTVWARSEAATQAVDDALAEALPRLRANPDDSMISAMLHAEDPLSPAEISANVKVTIGGGLNEPRDVLGVAVWALLTHPEQRTRVLTDPRLFSVVFDEAVRWTSPIGMYPRQTTREVELGGAMLPAGARLGVVVGSANRDPRQFEDPDAFDIDRPRKAHLGFGSGAHYCLGAWVAKASVGQVALPMLFDQLPGLRLSGRRPVRAGGWVFRGLLDLPVAWDH</sequence>
<evidence type="ECO:0000313" key="4">
    <source>
        <dbReference type="Proteomes" id="UP000523007"/>
    </source>
</evidence>
<dbReference type="Gene3D" id="1.10.630.10">
    <property type="entry name" value="Cytochrome P450"/>
    <property type="match status" value="1"/>
</dbReference>
<dbReference type="PRINTS" id="PR00359">
    <property type="entry name" value="BP450"/>
</dbReference>
<dbReference type="InterPro" id="IPR001128">
    <property type="entry name" value="Cyt_P450"/>
</dbReference>
<evidence type="ECO:0000256" key="2">
    <source>
        <dbReference type="RuleBase" id="RU000461"/>
    </source>
</evidence>
<accession>A0A7W7RIR7</accession>
<keyword evidence="2" id="KW-0479">Metal-binding</keyword>
<dbReference type="RefSeq" id="WP_184580376.1">
    <property type="nucleotide sequence ID" value="NZ_JACHJT010000001.1"/>
</dbReference>
<keyword evidence="2" id="KW-0349">Heme</keyword>
<dbReference type="InterPro" id="IPR002397">
    <property type="entry name" value="Cyt_P450_B"/>
</dbReference>
<dbReference type="EMBL" id="JACHJT010000001">
    <property type="protein sequence ID" value="MBB4932739.1"/>
    <property type="molecule type" value="Genomic_DNA"/>
</dbReference>
<dbReference type="PANTHER" id="PTHR46696">
    <property type="entry name" value="P450, PUTATIVE (EUROFUNG)-RELATED"/>
    <property type="match status" value="1"/>
</dbReference>
<comment type="caution">
    <text evidence="3">The sequence shown here is derived from an EMBL/GenBank/DDBJ whole genome shotgun (WGS) entry which is preliminary data.</text>
</comment>
<dbReference type="PROSITE" id="PS00086">
    <property type="entry name" value="CYTOCHROME_P450"/>
    <property type="match status" value="1"/>
</dbReference>
<keyword evidence="2" id="KW-0560">Oxidoreductase</keyword>
<gene>
    <name evidence="3" type="ORF">F4561_003559</name>
</gene>
<keyword evidence="2" id="KW-0408">Iron</keyword>
<comment type="similarity">
    <text evidence="1 2">Belongs to the cytochrome P450 family.</text>
</comment>
<dbReference type="Proteomes" id="UP000523007">
    <property type="component" value="Unassembled WGS sequence"/>
</dbReference>